<name>A0A813DUY1_POLGL</name>
<keyword evidence="5" id="KW-1185">Reference proteome</keyword>
<keyword evidence="2" id="KW-1133">Transmembrane helix</keyword>
<dbReference type="OrthoDB" id="60433at2759"/>
<keyword evidence="2" id="KW-0472">Membrane</keyword>
<feature type="chain" id="PRO_5032590140" description="Ankyrin repeat-containing protein" evidence="3">
    <location>
        <begin position="17"/>
        <end position="505"/>
    </location>
</feature>
<dbReference type="InterPro" id="IPR036770">
    <property type="entry name" value="Ankyrin_rpt-contain_sf"/>
</dbReference>
<feature type="transmembrane region" description="Helical" evidence="2">
    <location>
        <begin position="289"/>
        <end position="311"/>
    </location>
</feature>
<evidence type="ECO:0000313" key="5">
    <source>
        <dbReference type="Proteomes" id="UP000654075"/>
    </source>
</evidence>
<protein>
    <recommendedName>
        <fullName evidence="6">Ankyrin repeat-containing protein</fullName>
    </recommendedName>
</protein>
<feature type="region of interest" description="Disordered" evidence="1">
    <location>
        <begin position="456"/>
        <end position="486"/>
    </location>
</feature>
<feature type="transmembrane region" description="Helical" evidence="2">
    <location>
        <begin position="206"/>
        <end position="226"/>
    </location>
</feature>
<gene>
    <name evidence="4" type="ORF">PGLA1383_LOCUS8897</name>
</gene>
<reference evidence="4" key="1">
    <citation type="submission" date="2021-02" db="EMBL/GenBank/DDBJ databases">
        <authorList>
            <person name="Dougan E. K."/>
            <person name="Rhodes N."/>
            <person name="Thang M."/>
            <person name="Chan C."/>
        </authorList>
    </citation>
    <scope>NUCLEOTIDE SEQUENCE</scope>
</reference>
<evidence type="ECO:0000256" key="1">
    <source>
        <dbReference type="SAM" id="MobiDB-lite"/>
    </source>
</evidence>
<evidence type="ECO:0000313" key="4">
    <source>
        <dbReference type="EMBL" id="CAE8590172.1"/>
    </source>
</evidence>
<dbReference type="SUPFAM" id="SSF48403">
    <property type="entry name" value="Ankyrin repeat"/>
    <property type="match status" value="1"/>
</dbReference>
<feature type="region of interest" description="Disordered" evidence="1">
    <location>
        <begin position="326"/>
        <end position="358"/>
    </location>
</feature>
<dbReference type="Proteomes" id="UP000654075">
    <property type="component" value="Unassembled WGS sequence"/>
</dbReference>
<feature type="transmembrane region" description="Helical" evidence="2">
    <location>
        <begin position="246"/>
        <end position="269"/>
    </location>
</feature>
<feature type="compositionally biased region" description="Basic residues" evidence="1">
    <location>
        <begin position="463"/>
        <end position="473"/>
    </location>
</feature>
<evidence type="ECO:0000256" key="3">
    <source>
        <dbReference type="SAM" id="SignalP"/>
    </source>
</evidence>
<evidence type="ECO:0008006" key="6">
    <source>
        <dbReference type="Google" id="ProtNLM"/>
    </source>
</evidence>
<comment type="caution">
    <text evidence="4">The sequence shown here is derived from an EMBL/GenBank/DDBJ whole genome shotgun (WGS) entry which is preliminary data.</text>
</comment>
<feature type="signal peptide" evidence="3">
    <location>
        <begin position="1"/>
        <end position="16"/>
    </location>
</feature>
<keyword evidence="2" id="KW-0812">Transmembrane</keyword>
<dbReference type="Gene3D" id="1.25.40.20">
    <property type="entry name" value="Ankyrin repeat-containing domain"/>
    <property type="match status" value="1"/>
</dbReference>
<keyword evidence="3" id="KW-0732">Signal</keyword>
<accession>A0A813DUY1</accession>
<sequence length="505" mass="57124">MLIAVHVLCFLVAAGADYKESFKPEEEWKEPTKNEKKASLSMKTGGFVPAIIDFIRCLPEEMVKDSIKSVQADRMGLCQESLELAVQRDEEINDLPEVEKRISARARTSQRIIDHEDNAKGFMETNLLGRVIMLLRAVHPWMLVLQSSMVRSHMVRFALLVCRMTGTAASIALFYQNSGKTIAYDSPDPDACTPKGDLMTKLIRNMTVGLASALMVDLVTIFLFILRPKQTYNASSVSKNTAKKVVFWILFVIYNCVALYIVMVFLAIVSDTDGNDWFVSIMFSLLKGFFLGPLGTAFVLGTLVTIVIGCCPSIRERACRTTMTGLRDEEDPQQQQQPEPEQEEEEQQQQQLQEQQEEDVRKLTECARHAQWDLVFEMLEKSPMLVNECPPVFDYAVLHRAVIDGNLEVVGTLINRYHADPDLLSRYGEKALEMAKNLGHKDLYCILARRGGTDHKQATSWHDHHHHSHHHHQLSFPSSAAERPTALVPNDPQIEHWSVLPGQVH</sequence>
<organism evidence="4 5">
    <name type="scientific">Polarella glacialis</name>
    <name type="common">Dinoflagellate</name>
    <dbReference type="NCBI Taxonomy" id="89957"/>
    <lineage>
        <taxon>Eukaryota</taxon>
        <taxon>Sar</taxon>
        <taxon>Alveolata</taxon>
        <taxon>Dinophyceae</taxon>
        <taxon>Suessiales</taxon>
        <taxon>Suessiaceae</taxon>
        <taxon>Polarella</taxon>
    </lineage>
</organism>
<dbReference type="AlphaFoldDB" id="A0A813DUY1"/>
<proteinExistence type="predicted"/>
<evidence type="ECO:0000256" key="2">
    <source>
        <dbReference type="SAM" id="Phobius"/>
    </source>
</evidence>
<dbReference type="EMBL" id="CAJNNV010004113">
    <property type="protein sequence ID" value="CAE8590172.1"/>
    <property type="molecule type" value="Genomic_DNA"/>
</dbReference>